<dbReference type="Pfam" id="PF05901">
    <property type="entry name" value="Excalibur"/>
    <property type="match status" value="1"/>
</dbReference>
<feature type="compositionally biased region" description="Low complexity" evidence="1">
    <location>
        <begin position="34"/>
        <end position="56"/>
    </location>
</feature>
<dbReference type="AlphaFoldDB" id="A0A2T0TKS7"/>
<dbReference type="SMART" id="SM00894">
    <property type="entry name" value="Excalibur"/>
    <property type="match status" value="1"/>
</dbReference>
<dbReference type="Gene3D" id="2.40.50.90">
    <property type="match status" value="1"/>
</dbReference>
<feature type="domain" description="TNase-like" evidence="2">
    <location>
        <begin position="57"/>
        <end position="166"/>
    </location>
</feature>
<name>A0A2T0TKS7_9PSEU</name>
<keyword evidence="4" id="KW-0540">Nuclease</keyword>
<evidence type="ECO:0000313" key="4">
    <source>
        <dbReference type="EMBL" id="PRY46235.1"/>
    </source>
</evidence>
<organism evidence="4 5">
    <name type="scientific">Umezawaea tangerina</name>
    <dbReference type="NCBI Taxonomy" id="84725"/>
    <lineage>
        <taxon>Bacteria</taxon>
        <taxon>Bacillati</taxon>
        <taxon>Actinomycetota</taxon>
        <taxon>Actinomycetes</taxon>
        <taxon>Pseudonocardiales</taxon>
        <taxon>Pseudonocardiaceae</taxon>
        <taxon>Umezawaea</taxon>
    </lineage>
</organism>
<sequence>MSSSPPALAGWRRGAIPFLLVAACTAGCGSTGRPSTPVAASGTSSATSTASTTSSVAPPPVRVREVVDGRTIVDAGGARVLVSGLAAPGECWARAAVEFATTSLSGKQIRIVTAAGDRAGVLLPDGTDFAVAALSKGMARAESTADSALTAAQTAAEKAGLGLWGEPCKGSDVVPPPAPVVPPVPPAPPTPTPAAVAPPPPASAPYYKSCAAARAAGVTPLHRGEPGYGSHLDRDGDGTACE</sequence>
<dbReference type="InterPro" id="IPR008613">
    <property type="entry name" value="Excalibur_Ca-bd_domain"/>
</dbReference>
<protein>
    <submittedName>
        <fullName evidence="4">Endonuclease YncB(Thermonuclease family)</fullName>
    </submittedName>
</protein>
<dbReference type="SUPFAM" id="SSF50199">
    <property type="entry name" value="Staphylococcal nuclease"/>
    <property type="match status" value="1"/>
</dbReference>
<evidence type="ECO:0000259" key="3">
    <source>
        <dbReference type="SMART" id="SM00894"/>
    </source>
</evidence>
<dbReference type="RefSeq" id="WP_245886080.1">
    <property type="nucleotide sequence ID" value="NZ_PVTF01000001.1"/>
</dbReference>
<feature type="region of interest" description="Disordered" evidence="1">
    <location>
        <begin position="32"/>
        <end position="58"/>
    </location>
</feature>
<dbReference type="InterPro" id="IPR035437">
    <property type="entry name" value="SNase_OB-fold_sf"/>
</dbReference>
<feature type="compositionally biased region" description="Basic and acidic residues" evidence="1">
    <location>
        <begin position="231"/>
        <end position="242"/>
    </location>
</feature>
<dbReference type="InterPro" id="IPR016071">
    <property type="entry name" value="Staphylococal_nuclease_OB-fold"/>
</dbReference>
<dbReference type="SMART" id="SM00318">
    <property type="entry name" value="SNc"/>
    <property type="match status" value="1"/>
</dbReference>
<dbReference type="EMBL" id="PVTF01000001">
    <property type="protein sequence ID" value="PRY46235.1"/>
    <property type="molecule type" value="Genomic_DNA"/>
</dbReference>
<accession>A0A2T0TKS7</accession>
<feature type="region of interest" description="Disordered" evidence="1">
    <location>
        <begin position="219"/>
        <end position="242"/>
    </location>
</feature>
<dbReference type="Proteomes" id="UP000239494">
    <property type="component" value="Unassembled WGS sequence"/>
</dbReference>
<gene>
    <name evidence="4" type="ORF">CLV43_101508</name>
</gene>
<dbReference type="GO" id="GO:0004519">
    <property type="term" value="F:endonuclease activity"/>
    <property type="evidence" value="ECO:0007669"/>
    <property type="project" value="UniProtKB-KW"/>
</dbReference>
<evidence type="ECO:0000313" key="5">
    <source>
        <dbReference type="Proteomes" id="UP000239494"/>
    </source>
</evidence>
<reference evidence="4 5" key="1">
    <citation type="submission" date="2018-03" db="EMBL/GenBank/DDBJ databases">
        <title>Genomic Encyclopedia of Archaeal and Bacterial Type Strains, Phase II (KMG-II): from individual species to whole genera.</title>
        <authorList>
            <person name="Goeker M."/>
        </authorList>
    </citation>
    <scope>NUCLEOTIDE SEQUENCE [LARGE SCALE GENOMIC DNA]</scope>
    <source>
        <strain evidence="4 5">DSM 44720</strain>
    </source>
</reference>
<evidence type="ECO:0000259" key="2">
    <source>
        <dbReference type="SMART" id="SM00318"/>
    </source>
</evidence>
<keyword evidence="4" id="KW-0378">Hydrolase</keyword>
<keyword evidence="4" id="KW-0255">Endonuclease</keyword>
<feature type="domain" description="Excalibur calcium-binding" evidence="3">
    <location>
        <begin position="206"/>
        <end position="242"/>
    </location>
</feature>
<comment type="caution">
    <text evidence="4">The sequence shown here is derived from an EMBL/GenBank/DDBJ whole genome shotgun (WGS) entry which is preliminary data.</text>
</comment>
<keyword evidence="5" id="KW-1185">Reference proteome</keyword>
<proteinExistence type="predicted"/>
<evidence type="ECO:0000256" key="1">
    <source>
        <dbReference type="SAM" id="MobiDB-lite"/>
    </source>
</evidence>